<protein>
    <submittedName>
        <fullName evidence="3">Lateral organ boundaries domain protein</fullName>
    </submittedName>
</protein>
<sequence length="259" mass="28096">MDLAGDSGEDPKPFPACAACRCQRIMCLPDCVLAPYFPAGSEADFARVDKLFGAQKITDMIKTLHPDLRRTVAESAVYEARAHVDCPPGGPLCVAKALIAEILRCKSELRCVNKKLQSALAARAAATMPFQELQDASSSVGQNLQEIVLRGGEESAPMIEAVEALPSPSSTDQKVLWRVVKESGPKIERLEAVEIALLCSEESSKPLVEDESAMEAVREMTSSCSRSFSLQQAISELHDLIAQQEEEEELLADCKTNSD</sequence>
<name>A0A172J1W4_BOENI</name>
<dbReference type="Pfam" id="PF03195">
    <property type="entry name" value="LOB"/>
    <property type="match status" value="1"/>
</dbReference>
<proteinExistence type="evidence at transcript level"/>
<feature type="domain" description="LOB" evidence="2">
    <location>
        <begin position="15"/>
        <end position="116"/>
    </location>
</feature>
<gene>
    <name evidence="3" type="primary">LBD5</name>
</gene>
<dbReference type="PROSITE" id="PS50891">
    <property type="entry name" value="LOB"/>
    <property type="match status" value="1"/>
</dbReference>
<accession>A0A172J1W4</accession>
<organism evidence="3">
    <name type="scientific">Boehmeria nivea</name>
    <name type="common">Chinese grass</name>
    <name type="synonym">Urtica nivea</name>
    <dbReference type="NCBI Taxonomy" id="83906"/>
    <lineage>
        <taxon>Eukaryota</taxon>
        <taxon>Viridiplantae</taxon>
        <taxon>Streptophyta</taxon>
        <taxon>Embryophyta</taxon>
        <taxon>Tracheophyta</taxon>
        <taxon>Spermatophyta</taxon>
        <taxon>Magnoliopsida</taxon>
        <taxon>eudicotyledons</taxon>
        <taxon>Gunneridae</taxon>
        <taxon>Pentapetalae</taxon>
        <taxon>rosids</taxon>
        <taxon>fabids</taxon>
        <taxon>Rosales</taxon>
        <taxon>Urticaceae</taxon>
        <taxon>Boehmeria</taxon>
    </lineage>
</organism>
<dbReference type="PANTHER" id="PTHR31301:SF186">
    <property type="entry name" value="OS09G0364100 PROTEIN"/>
    <property type="match status" value="1"/>
</dbReference>
<evidence type="ECO:0000256" key="1">
    <source>
        <dbReference type="ARBA" id="ARBA00005474"/>
    </source>
</evidence>
<comment type="similarity">
    <text evidence="1">Belongs to the LOB domain-containing protein family.</text>
</comment>
<dbReference type="PANTHER" id="PTHR31301">
    <property type="entry name" value="LOB DOMAIN-CONTAINING PROTEIN 4-RELATED"/>
    <property type="match status" value="1"/>
</dbReference>
<evidence type="ECO:0000313" key="3">
    <source>
        <dbReference type="EMBL" id="AMQ09514.1"/>
    </source>
</evidence>
<dbReference type="AlphaFoldDB" id="A0A172J1W4"/>
<reference evidence="3" key="1">
    <citation type="submission" date="2015-04" db="EMBL/GenBank/DDBJ databases">
        <title>Identification and expression of Aux/IAA, ARF and LBD family transcription factors in ramie.</title>
        <authorList>
            <person name="Huang X."/>
        </authorList>
    </citation>
    <scope>NUCLEOTIDE SEQUENCE</scope>
</reference>
<dbReference type="InterPro" id="IPR004883">
    <property type="entry name" value="LOB"/>
</dbReference>
<evidence type="ECO:0000259" key="2">
    <source>
        <dbReference type="PROSITE" id="PS50891"/>
    </source>
</evidence>
<dbReference type="EMBL" id="KR076531">
    <property type="protein sequence ID" value="AMQ09514.1"/>
    <property type="molecule type" value="mRNA"/>
</dbReference>